<evidence type="ECO:0000259" key="2">
    <source>
        <dbReference type="SMART" id="SM00854"/>
    </source>
</evidence>
<dbReference type="AlphaFoldDB" id="A0A931BWK8"/>
<reference evidence="3" key="1">
    <citation type="submission" date="2020-11" db="EMBL/GenBank/DDBJ databases">
        <authorList>
            <person name="Kim M.K."/>
        </authorList>
    </citation>
    <scope>NUCLEOTIDE SEQUENCE</scope>
    <source>
        <strain evidence="3">BT350</strain>
    </source>
</reference>
<dbReference type="InterPro" id="IPR019079">
    <property type="entry name" value="Capsule_synth_CapA"/>
</dbReference>
<dbReference type="RefSeq" id="WP_196273169.1">
    <property type="nucleotide sequence ID" value="NZ_JADQDO010000010.1"/>
</dbReference>
<dbReference type="SMART" id="SM00854">
    <property type="entry name" value="PGA_cap"/>
    <property type="match status" value="1"/>
</dbReference>
<dbReference type="PANTHER" id="PTHR33393">
    <property type="entry name" value="POLYGLUTAMINE SYNTHESIS ACCESSORY PROTEIN RV0574C-RELATED"/>
    <property type="match status" value="1"/>
</dbReference>
<dbReference type="InterPro" id="IPR029052">
    <property type="entry name" value="Metallo-depent_PP-like"/>
</dbReference>
<accession>A0A931BWK8</accession>
<evidence type="ECO:0000313" key="4">
    <source>
        <dbReference type="Proteomes" id="UP000599312"/>
    </source>
</evidence>
<organism evidence="3 4">
    <name type="scientific">Microvirga alba</name>
    <dbReference type="NCBI Taxonomy" id="2791025"/>
    <lineage>
        <taxon>Bacteria</taxon>
        <taxon>Pseudomonadati</taxon>
        <taxon>Pseudomonadota</taxon>
        <taxon>Alphaproteobacteria</taxon>
        <taxon>Hyphomicrobiales</taxon>
        <taxon>Methylobacteriaceae</taxon>
        <taxon>Microvirga</taxon>
    </lineage>
</organism>
<protein>
    <submittedName>
        <fullName evidence="3">CapA family protein</fullName>
    </submittedName>
</protein>
<dbReference type="Pfam" id="PF09587">
    <property type="entry name" value="PGA_cap"/>
    <property type="match status" value="1"/>
</dbReference>
<evidence type="ECO:0000313" key="3">
    <source>
        <dbReference type="EMBL" id="MBF9235180.1"/>
    </source>
</evidence>
<feature type="domain" description="Capsule synthesis protein CapA" evidence="2">
    <location>
        <begin position="5"/>
        <end position="310"/>
    </location>
</feature>
<comment type="caution">
    <text evidence="3">The sequence shown here is derived from an EMBL/GenBank/DDBJ whole genome shotgun (WGS) entry which is preliminary data.</text>
</comment>
<dbReference type="SUPFAM" id="SSF56300">
    <property type="entry name" value="Metallo-dependent phosphatases"/>
    <property type="match status" value="1"/>
</dbReference>
<dbReference type="PANTHER" id="PTHR33393:SF13">
    <property type="entry name" value="PGA BIOSYNTHESIS PROTEIN CAPA"/>
    <property type="match status" value="1"/>
</dbReference>
<proteinExistence type="inferred from homology"/>
<keyword evidence="4" id="KW-1185">Reference proteome</keyword>
<gene>
    <name evidence="3" type="ORF">I2H38_17540</name>
</gene>
<sequence length="399" mass="42441">MTTISVAVAGQALLHGAIDLAASEAAAVRGILQQADAAFVNLEATLETAGAWPTKTKTLHLTNADGIASLKALGFDALAHANNHAFDLGPPGIARTRSVVESSGLLFTGSGMSRQQAAKPAFIRTAAGVVAVLAVDLGPQPDIVYASVDRAGINPLRMRRKVSVPSAEHEVLRRLVSRLGDDKREAARAAVGYRIDRPDQAQRLEVFGTEVIEGLEVGSRFEADPDDLTAFDAALADARSEATIVAVAIHNHHWDPNWKQMPAWVMDMSRLLIDRGADLIVGTGAPVLQGIGFHRGKPILAGLGNLIFHTRRSETYDRQGVDVWTGAVCRCVFGATGDGTARVEVLPVAVGRPPRNAMDAAPAPIPLEKPAAQRVFDAMTADLSEEDRARVVLIEKTSF</sequence>
<dbReference type="EMBL" id="JADQDO010000010">
    <property type="protein sequence ID" value="MBF9235180.1"/>
    <property type="molecule type" value="Genomic_DNA"/>
</dbReference>
<name>A0A931BWK8_9HYPH</name>
<evidence type="ECO:0000256" key="1">
    <source>
        <dbReference type="ARBA" id="ARBA00005662"/>
    </source>
</evidence>
<dbReference type="InterPro" id="IPR052169">
    <property type="entry name" value="CW_Biosynth-Accessory"/>
</dbReference>
<dbReference type="Proteomes" id="UP000599312">
    <property type="component" value="Unassembled WGS sequence"/>
</dbReference>
<comment type="similarity">
    <text evidence="1">Belongs to the CapA family.</text>
</comment>